<organism evidence="2 3">
    <name type="scientific">Lentinula raphanica</name>
    <dbReference type="NCBI Taxonomy" id="153919"/>
    <lineage>
        <taxon>Eukaryota</taxon>
        <taxon>Fungi</taxon>
        <taxon>Dikarya</taxon>
        <taxon>Basidiomycota</taxon>
        <taxon>Agaricomycotina</taxon>
        <taxon>Agaricomycetes</taxon>
        <taxon>Agaricomycetidae</taxon>
        <taxon>Agaricales</taxon>
        <taxon>Marasmiineae</taxon>
        <taxon>Omphalotaceae</taxon>
        <taxon>Lentinula</taxon>
    </lineage>
</organism>
<sequence length="320" mass="37030">MNSPEDLKEVIEQLRQAFTSGIAPVHSFSTQTCCCQRDDCENYRGWQDMRSHLEEKITIMIGAVWLKPLEESLINVELDIGHALTRHYQDLVQQRTETEESNLPMGVEDNQVQISELIKRKQDLERQLNQASVLNDINEASLDKLHEELQEALKSIAHLSADNANFVEVMNERDDLRQELDVKSAKAKQTEPKLHAEVLRLQHELEQYTLQQMDFKRSLLQSAKAQIQRLYNKLSLTTASESTELTKSLEAVCIINEELKQHNEELKSLLVDARDELHALRQEVEEQTMMNFKMWLAPMTEMPSSTALMRYIRGHQALLH</sequence>
<reference evidence="2" key="1">
    <citation type="submission" date="2022-08" db="EMBL/GenBank/DDBJ databases">
        <authorList>
            <consortium name="DOE Joint Genome Institute"/>
            <person name="Min B."/>
            <person name="Riley R."/>
            <person name="Sierra-Patev S."/>
            <person name="Naranjo-Ortiz M."/>
            <person name="Looney B."/>
            <person name="Konkel Z."/>
            <person name="Slot J.C."/>
            <person name="Sakamoto Y."/>
            <person name="Steenwyk J.L."/>
            <person name="Rokas A."/>
            <person name="Carro J."/>
            <person name="Camarero S."/>
            <person name="Ferreira P."/>
            <person name="Molpeceres G."/>
            <person name="Ruiz-Duenas F.J."/>
            <person name="Serrano A."/>
            <person name="Henrissat B."/>
            <person name="Drula E."/>
            <person name="Hughes K.W."/>
            <person name="Mata J.L."/>
            <person name="Ishikawa N.K."/>
            <person name="Vargas-Isla R."/>
            <person name="Ushijima S."/>
            <person name="Smith C.A."/>
            <person name="Ahrendt S."/>
            <person name="Andreopoulos W."/>
            <person name="He G."/>
            <person name="Labutti K."/>
            <person name="Lipzen A."/>
            <person name="Ng V."/>
            <person name="Sandor L."/>
            <person name="Barry K."/>
            <person name="Martinez A.T."/>
            <person name="Xiao Y."/>
            <person name="Gibbons J.G."/>
            <person name="Terashima K."/>
            <person name="Hibbett D.S."/>
            <person name="Grigoriev I.V."/>
        </authorList>
    </citation>
    <scope>NUCLEOTIDE SEQUENCE</scope>
    <source>
        <strain evidence="2">TFB9207</strain>
    </source>
</reference>
<proteinExistence type="predicted"/>
<keyword evidence="3" id="KW-1185">Reference proteome</keyword>
<evidence type="ECO:0000313" key="2">
    <source>
        <dbReference type="EMBL" id="KAJ3835723.1"/>
    </source>
</evidence>
<gene>
    <name evidence="2" type="ORF">F5878DRAFT_644112</name>
</gene>
<evidence type="ECO:0000313" key="3">
    <source>
        <dbReference type="Proteomes" id="UP001163846"/>
    </source>
</evidence>
<feature type="coiled-coil region" evidence="1">
    <location>
        <begin position="213"/>
        <end position="290"/>
    </location>
</feature>
<feature type="coiled-coil region" evidence="1">
    <location>
        <begin position="107"/>
        <end position="162"/>
    </location>
</feature>
<accession>A0AA38P451</accession>
<dbReference type="EMBL" id="MU806384">
    <property type="protein sequence ID" value="KAJ3835723.1"/>
    <property type="molecule type" value="Genomic_DNA"/>
</dbReference>
<keyword evidence="1" id="KW-0175">Coiled coil</keyword>
<dbReference type="AlphaFoldDB" id="A0AA38P451"/>
<protein>
    <submittedName>
        <fullName evidence="2">Uncharacterized protein</fullName>
    </submittedName>
</protein>
<name>A0AA38P451_9AGAR</name>
<comment type="caution">
    <text evidence="2">The sequence shown here is derived from an EMBL/GenBank/DDBJ whole genome shotgun (WGS) entry which is preliminary data.</text>
</comment>
<dbReference type="Proteomes" id="UP001163846">
    <property type="component" value="Unassembled WGS sequence"/>
</dbReference>
<evidence type="ECO:0000256" key="1">
    <source>
        <dbReference type="SAM" id="Coils"/>
    </source>
</evidence>